<evidence type="ECO:0000256" key="6">
    <source>
        <dbReference type="ARBA" id="ARBA00022695"/>
    </source>
</evidence>
<evidence type="ECO:0000256" key="1">
    <source>
        <dbReference type="ARBA" id="ARBA00002324"/>
    </source>
</evidence>
<dbReference type="EMBL" id="JAVXZY010000002">
    <property type="protein sequence ID" value="MDT8999266.1"/>
    <property type="molecule type" value="Genomic_DNA"/>
</dbReference>
<evidence type="ECO:0000256" key="2">
    <source>
        <dbReference type="ARBA" id="ARBA00005019"/>
    </source>
</evidence>
<dbReference type="Proteomes" id="UP001246372">
    <property type="component" value="Unassembled WGS sequence"/>
</dbReference>
<dbReference type="NCBIfam" id="TIGR00482">
    <property type="entry name" value="nicotinate (nicotinamide) nucleotide adenylyltransferase"/>
    <property type="match status" value="1"/>
</dbReference>
<evidence type="ECO:0000256" key="10">
    <source>
        <dbReference type="ARBA" id="ARBA00048721"/>
    </source>
</evidence>
<keyword evidence="7 11" id="KW-0547">Nucleotide-binding</keyword>
<dbReference type="NCBIfam" id="TIGR00125">
    <property type="entry name" value="cyt_tran_rel"/>
    <property type="match status" value="1"/>
</dbReference>
<reference evidence="13" key="1">
    <citation type="submission" date="2023-09" db="EMBL/GenBank/DDBJ databases">
        <title>Paucibacter sp. APW11 Genome sequencing and assembly.</title>
        <authorList>
            <person name="Kim I."/>
        </authorList>
    </citation>
    <scope>NUCLEOTIDE SEQUENCE</scope>
    <source>
        <strain evidence="13">APW11</strain>
    </source>
</reference>
<dbReference type="NCBIfam" id="NF000840">
    <property type="entry name" value="PRK00071.1-3"/>
    <property type="match status" value="1"/>
</dbReference>
<keyword evidence="6 11" id="KW-0548">Nucleotidyltransferase</keyword>
<evidence type="ECO:0000313" key="14">
    <source>
        <dbReference type="Proteomes" id="UP001246372"/>
    </source>
</evidence>
<dbReference type="CDD" id="cd02165">
    <property type="entry name" value="NMNAT"/>
    <property type="match status" value="1"/>
</dbReference>
<dbReference type="HAMAP" id="MF_00244">
    <property type="entry name" value="NaMN_adenylyltr"/>
    <property type="match status" value="1"/>
</dbReference>
<organism evidence="13 14">
    <name type="scientific">Roseateles aquae</name>
    <dbReference type="NCBI Taxonomy" id="3077235"/>
    <lineage>
        <taxon>Bacteria</taxon>
        <taxon>Pseudomonadati</taxon>
        <taxon>Pseudomonadota</taxon>
        <taxon>Betaproteobacteria</taxon>
        <taxon>Burkholderiales</taxon>
        <taxon>Sphaerotilaceae</taxon>
        <taxon>Roseateles</taxon>
    </lineage>
</organism>
<proteinExistence type="inferred from homology"/>
<comment type="caution">
    <text evidence="13">The sequence shown here is derived from an EMBL/GenBank/DDBJ whole genome shotgun (WGS) entry which is preliminary data.</text>
</comment>
<dbReference type="PANTHER" id="PTHR39321">
    <property type="entry name" value="NICOTINATE-NUCLEOTIDE ADENYLYLTRANSFERASE-RELATED"/>
    <property type="match status" value="1"/>
</dbReference>
<dbReference type="InterPro" id="IPR005248">
    <property type="entry name" value="NadD/NMNAT"/>
</dbReference>
<comment type="pathway">
    <text evidence="2 11">Cofactor biosynthesis; NAD(+) biosynthesis; deamido-NAD(+) from nicotinate D-ribonucleotide: step 1/1.</text>
</comment>
<name>A0ABU3PBS5_9BURK</name>
<evidence type="ECO:0000256" key="4">
    <source>
        <dbReference type="ARBA" id="ARBA00022642"/>
    </source>
</evidence>
<dbReference type="EC" id="2.7.7.18" evidence="11"/>
<dbReference type="GO" id="GO:0004515">
    <property type="term" value="F:nicotinate-nucleotide adenylyltransferase activity"/>
    <property type="evidence" value="ECO:0007669"/>
    <property type="project" value="UniProtKB-EC"/>
</dbReference>
<evidence type="ECO:0000256" key="11">
    <source>
        <dbReference type="HAMAP-Rule" id="MF_00244"/>
    </source>
</evidence>
<dbReference type="SUPFAM" id="SSF52374">
    <property type="entry name" value="Nucleotidylyl transferase"/>
    <property type="match status" value="1"/>
</dbReference>
<comment type="function">
    <text evidence="1 11">Catalyzes the reversible adenylation of nicotinate mononucleotide (NaMN) to nicotinic acid adenine dinucleotide (NaAD).</text>
</comment>
<dbReference type="InterPro" id="IPR014729">
    <property type="entry name" value="Rossmann-like_a/b/a_fold"/>
</dbReference>
<keyword evidence="5 11" id="KW-0808">Transferase</keyword>
<dbReference type="Pfam" id="PF01467">
    <property type="entry name" value="CTP_transf_like"/>
    <property type="match status" value="1"/>
</dbReference>
<comment type="similarity">
    <text evidence="3 11">Belongs to the NadD family.</text>
</comment>
<feature type="domain" description="Cytidyltransferase-like" evidence="12">
    <location>
        <begin position="15"/>
        <end position="180"/>
    </location>
</feature>
<evidence type="ECO:0000256" key="3">
    <source>
        <dbReference type="ARBA" id="ARBA00009014"/>
    </source>
</evidence>
<keyword evidence="4 11" id="KW-0662">Pyridine nucleotide biosynthesis</keyword>
<gene>
    <name evidence="11 13" type="primary">nadD</name>
    <name evidence="13" type="ORF">RQP53_08315</name>
</gene>
<evidence type="ECO:0000256" key="9">
    <source>
        <dbReference type="ARBA" id="ARBA00023027"/>
    </source>
</evidence>
<evidence type="ECO:0000256" key="5">
    <source>
        <dbReference type="ARBA" id="ARBA00022679"/>
    </source>
</evidence>
<accession>A0ABU3PBS5</accession>
<evidence type="ECO:0000313" key="13">
    <source>
        <dbReference type="EMBL" id="MDT8999266.1"/>
    </source>
</evidence>
<dbReference type="InterPro" id="IPR004821">
    <property type="entry name" value="Cyt_trans-like"/>
</dbReference>
<evidence type="ECO:0000256" key="7">
    <source>
        <dbReference type="ARBA" id="ARBA00022741"/>
    </source>
</evidence>
<evidence type="ECO:0000256" key="8">
    <source>
        <dbReference type="ARBA" id="ARBA00022840"/>
    </source>
</evidence>
<sequence>MAEQAQPQQRLKLGLFGGSFDPVHLGHLALARVARDQLGLDQVLWLPAGQPWQKLGQRAMTAAVHRQAMVALTIAGEAGMLLDTRELLRAGPSYTVDTAEALARQHPGAELLLIIGQDQLGRLHSWQRWQDLLGLVRLAVVARDGQEVRASAEVLADVPALPIERLAMPAVPISSTLVRAAASRGEDLTPMVGKKVAGYIAQHRLYSEY</sequence>
<dbReference type="PANTHER" id="PTHR39321:SF3">
    <property type="entry name" value="PHOSPHOPANTETHEINE ADENYLYLTRANSFERASE"/>
    <property type="match status" value="1"/>
</dbReference>
<evidence type="ECO:0000259" key="12">
    <source>
        <dbReference type="Pfam" id="PF01467"/>
    </source>
</evidence>
<dbReference type="Gene3D" id="3.40.50.620">
    <property type="entry name" value="HUPs"/>
    <property type="match status" value="1"/>
</dbReference>
<keyword evidence="8 11" id="KW-0067">ATP-binding</keyword>
<comment type="catalytic activity">
    <reaction evidence="10 11">
        <text>nicotinate beta-D-ribonucleotide + ATP + H(+) = deamido-NAD(+) + diphosphate</text>
        <dbReference type="Rhea" id="RHEA:22860"/>
        <dbReference type="ChEBI" id="CHEBI:15378"/>
        <dbReference type="ChEBI" id="CHEBI:30616"/>
        <dbReference type="ChEBI" id="CHEBI:33019"/>
        <dbReference type="ChEBI" id="CHEBI:57502"/>
        <dbReference type="ChEBI" id="CHEBI:58437"/>
        <dbReference type="EC" id="2.7.7.18"/>
    </reaction>
</comment>
<keyword evidence="9 11" id="KW-0520">NAD</keyword>
<protein>
    <recommendedName>
        <fullName evidence="11">Probable nicotinate-nucleotide adenylyltransferase</fullName>
        <ecNumber evidence="11">2.7.7.18</ecNumber>
    </recommendedName>
    <alternativeName>
        <fullName evidence="11">Deamido-NAD(+) diphosphorylase</fullName>
    </alternativeName>
    <alternativeName>
        <fullName evidence="11">Deamido-NAD(+) pyrophosphorylase</fullName>
    </alternativeName>
    <alternativeName>
        <fullName evidence="11">Nicotinate mononucleotide adenylyltransferase</fullName>
        <shortName evidence="11">NaMN adenylyltransferase</shortName>
    </alternativeName>
</protein>
<keyword evidence="14" id="KW-1185">Reference proteome</keyword>
<dbReference type="RefSeq" id="WP_315649756.1">
    <property type="nucleotide sequence ID" value="NZ_JAVXZY010000002.1"/>
</dbReference>